<evidence type="ECO:0000313" key="15">
    <source>
        <dbReference type="Proteomes" id="UP000608345"/>
    </source>
</evidence>
<evidence type="ECO:0000256" key="1">
    <source>
        <dbReference type="ARBA" id="ARBA00001400"/>
    </source>
</evidence>
<evidence type="ECO:0000256" key="6">
    <source>
        <dbReference type="ARBA" id="ARBA00022723"/>
    </source>
</evidence>
<comment type="similarity">
    <text evidence="2">Belongs to the uracil-DNA glycosylase (UDG) superfamily. Type 4 (UDGa) family.</text>
</comment>
<protein>
    <recommendedName>
        <fullName evidence="4">Type-4 uracil-DNA glycosylase</fullName>
        <ecNumber evidence="3">3.2.2.27</ecNumber>
    </recommendedName>
</protein>
<evidence type="ECO:0000256" key="2">
    <source>
        <dbReference type="ARBA" id="ARBA00006521"/>
    </source>
</evidence>
<dbReference type="PANTHER" id="PTHR33693">
    <property type="entry name" value="TYPE-5 URACIL-DNA GLYCOSYLASE"/>
    <property type="match status" value="1"/>
</dbReference>
<dbReference type="SMART" id="SM00987">
    <property type="entry name" value="UreE_C"/>
    <property type="match status" value="1"/>
</dbReference>
<dbReference type="GO" id="GO:0051539">
    <property type="term" value="F:4 iron, 4 sulfur cluster binding"/>
    <property type="evidence" value="ECO:0007669"/>
    <property type="project" value="UniProtKB-KW"/>
</dbReference>
<dbReference type="NCBIfam" id="TIGR00758">
    <property type="entry name" value="UDG_fam4"/>
    <property type="match status" value="1"/>
</dbReference>
<accession>A0A918JEN9</accession>
<dbReference type="SMART" id="SM00986">
    <property type="entry name" value="UDG"/>
    <property type="match status" value="1"/>
</dbReference>
<evidence type="ECO:0000259" key="13">
    <source>
        <dbReference type="SMART" id="SM00986"/>
    </source>
</evidence>
<dbReference type="SUPFAM" id="SSF52141">
    <property type="entry name" value="Uracil-DNA glycosylase-like"/>
    <property type="match status" value="1"/>
</dbReference>
<comment type="caution">
    <text evidence="14">The sequence shown here is derived from an EMBL/GenBank/DDBJ whole genome shotgun (WGS) entry which is preliminary data.</text>
</comment>
<proteinExistence type="inferred from homology"/>
<dbReference type="InterPro" id="IPR005273">
    <property type="entry name" value="Ura-DNA_glyco_family4"/>
</dbReference>
<keyword evidence="5" id="KW-0004">4Fe-4S</keyword>
<dbReference type="EC" id="3.2.2.27" evidence="3"/>
<evidence type="ECO:0000256" key="10">
    <source>
        <dbReference type="ARBA" id="ARBA00023014"/>
    </source>
</evidence>
<dbReference type="Pfam" id="PF03167">
    <property type="entry name" value="UDG"/>
    <property type="match status" value="1"/>
</dbReference>
<dbReference type="Proteomes" id="UP000608345">
    <property type="component" value="Unassembled WGS sequence"/>
</dbReference>
<dbReference type="EMBL" id="BMYS01000001">
    <property type="protein sequence ID" value="GGW76953.1"/>
    <property type="molecule type" value="Genomic_DNA"/>
</dbReference>
<feature type="region of interest" description="Disordered" evidence="12">
    <location>
        <begin position="79"/>
        <end position="101"/>
    </location>
</feature>
<dbReference type="PANTHER" id="PTHR33693:SF1">
    <property type="entry name" value="TYPE-4 URACIL-DNA GLYCOSYLASE"/>
    <property type="match status" value="1"/>
</dbReference>
<dbReference type="RefSeq" id="WP_189383718.1">
    <property type="nucleotide sequence ID" value="NZ_BAABFY010000002.1"/>
</dbReference>
<feature type="compositionally biased region" description="Low complexity" evidence="12">
    <location>
        <begin position="80"/>
        <end position="89"/>
    </location>
</feature>
<evidence type="ECO:0000256" key="8">
    <source>
        <dbReference type="ARBA" id="ARBA00022801"/>
    </source>
</evidence>
<evidence type="ECO:0000256" key="5">
    <source>
        <dbReference type="ARBA" id="ARBA00022485"/>
    </source>
</evidence>
<dbReference type="InterPro" id="IPR005122">
    <property type="entry name" value="Uracil-DNA_glycosylase-like"/>
</dbReference>
<evidence type="ECO:0000256" key="12">
    <source>
        <dbReference type="SAM" id="MobiDB-lite"/>
    </source>
</evidence>
<dbReference type="Gene3D" id="3.40.470.10">
    <property type="entry name" value="Uracil-DNA glycosylase-like domain"/>
    <property type="match status" value="1"/>
</dbReference>
<evidence type="ECO:0000256" key="11">
    <source>
        <dbReference type="ARBA" id="ARBA00023204"/>
    </source>
</evidence>
<dbReference type="GO" id="GO:0004844">
    <property type="term" value="F:uracil DNA N-glycosylase activity"/>
    <property type="evidence" value="ECO:0007669"/>
    <property type="project" value="UniProtKB-EC"/>
</dbReference>
<evidence type="ECO:0000313" key="14">
    <source>
        <dbReference type="EMBL" id="GGW76953.1"/>
    </source>
</evidence>
<dbReference type="CDD" id="cd10030">
    <property type="entry name" value="UDG-F4_TTUDGA_SPO1dp_like"/>
    <property type="match status" value="1"/>
</dbReference>
<organism evidence="14 15">
    <name type="scientific">Advenella faeciporci</name>
    <dbReference type="NCBI Taxonomy" id="797535"/>
    <lineage>
        <taxon>Bacteria</taxon>
        <taxon>Pseudomonadati</taxon>
        <taxon>Pseudomonadota</taxon>
        <taxon>Betaproteobacteria</taxon>
        <taxon>Burkholderiales</taxon>
        <taxon>Alcaligenaceae</taxon>
    </lineage>
</organism>
<evidence type="ECO:0000256" key="7">
    <source>
        <dbReference type="ARBA" id="ARBA00022763"/>
    </source>
</evidence>
<evidence type="ECO:0000256" key="9">
    <source>
        <dbReference type="ARBA" id="ARBA00023004"/>
    </source>
</evidence>
<dbReference type="AlphaFoldDB" id="A0A918JEN9"/>
<keyword evidence="7" id="KW-0227">DNA damage</keyword>
<reference evidence="14" key="1">
    <citation type="journal article" date="2014" name="Int. J. Syst. Evol. Microbiol.">
        <title>Complete genome sequence of Corynebacterium casei LMG S-19264T (=DSM 44701T), isolated from a smear-ripened cheese.</title>
        <authorList>
            <consortium name="US DOE Joint Genome Institute (JGI-PGF)"/>
            <person name="Walter F."/>
            <person name="Albersmeier A."/>
            <person name="Kalinowski J."/>
            <person name="Ruckert C."/>
        </authorList>
    </citation>
    <scope>NUCLEOTIDE SEQUENCE</scope>
    <source>
        <strain evidence="14">KCTC 23732</strain>
    </source>
</reference>
<keyword evidence="10" id="KW-0411">Iron-sulfur</keyword>
<keyword evidence="9" id="KW-0408">Iron</keyword>
<keyword evidence="8" id="KW-0378">Hydrolase</keyword>
<dbReference type="GO" id="GO:0046872">
    <property type="term" value="F:metal ion binding"/>
    <property type="evidence" value="ECO:0007669"/>
    <property type="project" value="UniProtKB-KW"/>
</dbReference>
<reference evidence="14" key="2">
    <citation type="submission" date="2020-09" db="EMBL/GenBank/DDBJ databases">
        <authorList>
            <person name="Sun Q."/>
            <person name="Kim S."/>
        </authorList>
    </citation>
    <scope>NUCLEOTIDE SEQUENCE</scope>
    <source>
        <strain evidence="14">KCTC 23732</strain>
    </source>
</reference>
<keyword evidence="6" id="KW-0479">Metal-binding</keyword>
<comment type="catalytic activity">
    <reaction evidence="1">
        <text>Hydrolyzes single-stranded DNA or mismatched double-stranded DNA and polynucleotides, releasing free uracil.</text>
        <dbReference type="EC" id="3.2.2.27"/>
    </reaction>
</comment>
<sequence>MVSNNLIPPVPVRPNLNGLQALWLQESGIDRLWGEPLLALGSGRQVEAVSAVKPGVAGPGHLAGTKESGRQAEEQAFATSRSVVSQRPSRQLERPIPAQISQEETPPAVVLRPDLGQLDWPGLRDSVANCTSCALSEHRRQTVFGEGALPADWMFVEEAPGEQDDWHGQPFMGKAGALFDNMLKALGLQRETVFITPLVKCRPVANIAPSKEEVASCLGFLQAQIERVQPKCIVVFGRAANRLLGSNETLEALRAKDCFINDANGKQVPVVVTYHPNHLMVAQADKARVWQDLQTALRIVRSSS</sequence>
<keyword evidence="15" id="KW-1185">Reference proteome</keyword>
<dbReference type="InterPro" id="IPR051536">
    <property type="entry name" value="UDG_Type-4/5"/>
</dbReference>
<dbReference type="GO" id="GO:0006281">
    <property type="term" value="P:DNA repair"/>
    <property type="evidence" value="ECO:0007669"/>
    <property type="project" value="UniProtKB-KW"/>
</dbReference>
<name>A0A918JEN9_9BURK</name>
<feature type="domain" description="Uracil-DNA glycosylase-like" evidence="13">
    <location>
        <begin position="144"/>
        <end position="294"/>
    </location>
</feature>
<dbReference type="InterPro" id="IPR036895">
    <property type="entry name" value="Uracil-DNA_glycosylase-like_sf"/>
</dbReference>
<evidence type="ECO:0000256" key="4">
    <source>
        <dbReference type="ARBA" id="ARBA00019403"/>
    </source>
</evidence>
<keyword evidence="11" id="KW-0234">DNA repair</keyword>
<evidence type="ECO:0000256" key="3">
    <source>
        <dbReference type="ARBA" id="ARBA00012030"/>
    </source>
</evidence>
<gene>
    <name evidence="14" type="ORF">GCM10011450_03610</name>
</gene>